<reference evidence="9" key="1">
    <citation type="submission" date="2020-08" db="EMBL/GenBank/DDBJ databases">
        <title>Genome public.</title>
        <authorList>
            <person name="Liu C."/>
            <person name="Sun Q."/>
        </authorList>
    </citation>
    <scope>NUCLEOTIDE SEQUENCE</scope>
    <source>
        <strain evidence="9">H8</strain>
    </source>
</reference>
<comment type="similarity">
    <text evidence="1 8">Belongs to the SOS response-associated peptidase family.</text>
</comment>
<dbReference type="SUPFAM" id="SSF143081">
    <property type="entry name" value="BB1717-like"/>
    <property type="match status" value="1"/>
</dbReference>
<comment type="caution">
    <text evidence="9">The sequence shown here is derived from an EMBL/GenBank/DDBJ whole genome shotgun (WGS) entry which is preliminary data.</text>
</comment>
<evidence type="ECO:0000256" key="5">
    <source>
        <dbReference type="ARBA" id="ARBA00023124"/>
    </source>
</evidence>
<evidence type="ECO:0000256" key="2">
    <source>
        <dbReference type="ARBA" id="ARBA00022670"/>
    </source>
</evidence>
<keyword evidence="2 8" id="KW-0645">Protease</keyword>
<dbReference type="GO" id="GO:0003697">
    <property type="term" value="F:single-stranded DNA binding"/>
    <property type="evidence" value="ECO:0007669"/>
    <property type="project" value="InterPro"/>
</dbReference>
<evidence type="ECO:0000256" key="8">
    <source>
        <dbReference type="RuleBase" id="RU364100"/>
    </source>
</evidence>
<keyword evidence="6" id="KW-0238">DNA-binding</keyword>
<keyword evidence="3" id="KW-0227">DNA damage</keyword>
<protein>
    <recommendedName>
        <fullName evidence="8">Abasic site processing protein</fullName>
        <ecNumber evidence="8">3.4.-.-</ecNumber>
    </recommendedName>
</protein>
<evidence type="ECO:0000313" key="10">
    <source>
        <dbReference type="Proteomes" id="UP000611762"/>
    </source>
</evidence>
<dbReference type="PANTHER" id="PTHR13604:SF0">
    <property type="entry name" value="ABASIC SITE PROCESSING PROTEIN HMCES"/>
    <property type="match status" value="1"/>
</dbReference>
<dbReference type="GO" id="GO:0016829">
    <property type="term" value="F:lyase activity"/>
    <property type="evidence" value="ECO:0007669"/>
    <property type="project" value="UniProtKB-KW"/>
</dbReference>
<sequence length="187" mass="21113">MCGRYNFDSDDDNLFEILNALNGQVFHTGEIFPTNSAPVLVSRGNSLTPEVMSWGFPQFGGRSGVIINARAETALEKKMFQKAVIERRCVIPSSGFYEWKHDKTKQKFLFTLPEKSALYMAGIFGEFNGAKKYVILTTEPNESIADVHNRMPLVIEKSNLLDWVFNNEAAVKLLHQTPPELIRRAVS</sequence>
<dbReference type="GO" id="GO:0006508">
    <property type="term" value="P:proteolysis"/>
    <property type="evidence" value="ECO:0007669"/>
    <property type="project" value="UniProtKB-KW"/>
</dbReference>
<dbReference type="EMBL" id="JACRSU010000006">
    <property type="protein sequence ID" value="MBC8541870.1"/>
    <property type="molecule type" value="Genomic_DNA"/>
</dbReference>
<name>A0A926DMS1_9FIRM</name>
<dbReference type="EC" id="3.4.-.-" evidence="8"/>
<evidence type="ECO:0000313" key="9">
    <source>
        <dbReference type="EMBL" id="MBC8541870.1"/>
    </source>
</evidence>
<dbReference type="PANTHER" id="PTHR13604">
    <property type="entry name" value="DC12-RELATED"/>
    <property type="match status" value="1"/>
</dbReference>
<dbReference type="GO" id="GO:0008233">
    <property type="term" value="F:peptidase activity"/>
    <property type="evidence" value="ECO:0007669"/>
    <property type="project" value="UniProtKB-KW"/>
</dbReference>
<keyword evidence="7" id="KW-0456">Lyase</keyword>
<dbReference type="Pfam" id="PF02586">
    <property type="entry name" value="SRAP"/>
    <property type="match status" value="1"/>
</dbReference>
<accession>A0A926DMS1</accession>
<dbReference type="AlphaFoldDB" id="A0A926DMS1"/>
<gene>
    <name evidence="9" type="ORF">H8698_12880</name>
</gene>
<dbReference type="Gene3D" id="3.90.1680.10">
    <property type="entry name" value="SOS response associated peptidase-like"/>
    <property type="match status" value="1"/>
</dbReference>
<dbReference type="GO" id="GO:0106300">
    <property type="term" value="P:protein-DNA covalent cross-linking repair"/>
    <property type="evidence" value="ECO:0007669"/>
    <property type="project" value="InterPro"/>
</dbReference>
<dbReference type="Proteomes" id="UP000611762">
    <property type="component" value="Unassembled WGS sequence"/>
</dbReference>
<keyword evidence="5" id="KW-0190">Covalent protein-DNA linkage</keyword>
<dbReference type="InterPro" id="IPR003738">
    <property type="entry name" value="SRAP"/>
</dbReference>
<organism evidence="9 10">
    <name type="scientific">Congzhengia minquanensis</name>
    <dbReference type="NCBI Taxonomy" id="2763657"/>
    <lineage>
        <taxon>Bacteria</taxon>
        <taxon>Bacillati</taxon>
        <taxon>Bacillota</taxon>
        <taxon>Clostridia</taxon>
        <taxon>Eubacteriales</taxon>
        <taxon>Oscillospiraceae</taxon>
        <taxon>Congzhengia</taxon>
    </lineage>
</organism>
<evidence type="ECO:0000256" key="3">
    <source>
        <dbReference type="ARBA" id="ARBA00022763"/>
    </source>
</evidence>
<evidence type="ECO:0000256" key="7">
    <source>
        <dbReference type="ARBA" id="ARBA00023239"/>
    </source>
</evidence>
<evidence type="ECO:0000256" key="1">
    <source>
        <dbReference type="ARBA" id="ARBA00008136"/>
    </source>
</evidence>
<evidence type="ECO:0000256" key="4">
    <source>
        <dbReference type="ARBA" id="ARBA00022801"/>
    </source>
</evidence>
<proteinExistence type="inferred from homology"/>
<dbReference type="InterPro" id="IPR036590">
    <property type="entry name" value="SRAP-like"/>
</dbReference>
<keyword evidence="4 8" id="KW-0378">Hydrolase</keyword>
<evidence type="ECO:0000256" key="6">
    <source>
        <dbReference type="ARBA" id="ARBA00023125"/>
    </source>
</evidence>
<keyword evidence="10" id="KW-1185">Reference proteome</keyword>
<dbReference type="RefSeq" id="WP_249313855.1">
    <property type="nucleotide sequence ID" value="NZ_JACRSU010000006.1"/>
</dbReference>